<sequence>MTTHIRGVTEMTLAMTISGTIGWFVLASAQPAIDVVFWRCVFAAIALMLYCYVTGAFSARVTGRQFMIAILGGIAIVLNWLFLFASYRYASVSISTAIYNVQPFILLGFGVFIFGEKFSLAKVGWLAVAFAGLLLILLERPTADYIGGSYAWGVTLVLAAATGWAIAAATTKYLSEVPPQLIALIHVVTGIFILLPFADLTNLPSGGRTWAMLIILGVFHTGLMYALMYSAVQRLPTHLQGTLTFINPVIAILTDVFALGHILHWIQILGVVVILISAAGTTVLPRLMARRSA</sequence>
<feature type="transmembrane region" description="Helical" evidence="1">
    <location>
        <begin position="241"/>
        <end position="259"/>
    </location>
</feature>
<dbReference type="Proteomes" id="UP000777935">
    <property type="component" value="Unassembled WGS sequence"/>
</dbReference>
<dbReference type="SUPFAM" id="SSF103481">
    <property type="entry name" value="Multidrug resistance efflux transporter EmrE"/>
    <property type="match status" value="2"/>
</dbReference>
<evidence type="ECO:0000256" key="1">
    <source>
        <dbReference type="SAM" id="Phobius"/>
    </source>
</evidence>
<dbReference type="InterPro" id="IPR037185">
    <property type="entry name" value="EmrE-like"/>
</dbReference>
<dbReference type="Gene3D" id="1.10.3730.20">
    <property type="match status" value="1"/>
</dbReference>
<feature type="transmembrane region" description="Helical" evidence="1">
    <location>
        <begin position="210"/>
        <end position="229"/>
    </location>
</feature>
<dbReference type="InterPro" id="IPR000620">
    <property type="entry name" value="EamA_dom"/>
</dbReference>
<feature type="transmembrane region" description="Helical" evidence="1">
    <location>
        <begin position="66"/>
        <end position="85"/>
    </location>
</feature>
<feature type="transmembrane region" description="Helical" evidence="1">
    <location>
        <begin position="36"/>
        <end position="59"/>
    </location>
</feature>
<keyword evidence="1" id="KW-0472">Membrane</keyword>
<name>A0ABX2IU24_9RHOB</name>
<accession>A0ABX2IU24</accession>
<keyword evidence="1" id="KW-1133">Transmembrane helix</keyword>
<feature type="transmembrane region" description="Helical" evidence="1">
    <location>
        <begin position="97"/>
        <end position="115"/>
    </location>
</feature>
<reference evidence="3 4" key="1">
    <citation type="submission" date="2020-06" db="EMBL/GenBank/DDBJ databases">
        <title>Sulfitobacter algicola sp. nov., isolated from green algae.</title>
        <authorList>
            <person name="Wang C."/>
        </authorList>
    </citation>
    <scope>NUCLEOTIDE SEQUENCE [LARGE SCALE GENOMIC DNA]</scope>
    <source>
        <strain evidence="3 4">1151</strain>
    </source>
</reference>
<keyword evidence="4" id="KW-1185">Reference proteome</keyword>
<evidence type="ECO:0000259" key="2">
    <source>
        <dbReference type="Pfam" id="PF00892"/>
    </source>
</evidence>
<feature type="transmembrane region" description="Helical" evidence="1">
    <location>
        <begin position="150"/>
        <end position="169"/>
    </location>
</feature>
<evidence type="ECO:0000313" key="4">
    <source>
        <dbReference type="Proteomes" id="UP000777935"/>
    </source>
</evidence>
<dbReference type="EMBL" id="JABUFE010000003">
    <property type="protein sequence ID" value="NSX54565.1"/>
    <property type="molecule type" value="Genomic_DNA"/>
</dbReference>
<feature type="transmembrane region" description="Helical" evidence="1">
    <location>
        <begin position="265"/>
        <end position="284"/>
    </location>
</feature>
<organism evidence="3 4">
    <name type="scientific">Parasulfitobacter algicola</name>
    <dbReference type="NCBI Taxonomy" id="2614809"/>
    <lineage>
        <taxon>Bacteria</taxon>
        <taxon>Pseudomonadati</taxon>
        <taxon>Pseudomonadota</taxon>
        <taxon>Alphaproteobacteria</taxon>
        <taxon>Rhodobacterales</taxon>
        <taxon>Roseobacteraceae</taxon>
        <taxon>Parasulfitobacter</taxon>
    </lineage>
</organism>
<dbReference type="RefSeq" id="WP_174136721.1">
    <property type="nucleotide sequence ID" value="NZ_JABUFE010000003.1"/>
</dbReference>
<feature type="domain" description="EamA" evidence="2">
    <location>
        <begin position="152"/>
        <end position="281"/>
    </location>
</feature>
<dbReference type="Pfam" id="PF00892">
    <property type="entry name" value="EamA"/>
    <property type="match status" value="2"/>
</dbReference>
<dbReference type="PANTHER" id="PTHR22911">
    <property type="entry name" value="ACYL-MALONYL CONDENSING ENZYME-RELATED"/>
    <property type="match status" value="1"/>
</dbReference>
<comment type="caution">
    <text evidence="3">The sequence shown here is derived from an EMBL/GenBank/DDBJ whole genome shotgun (WGS) entry which is preliminary data.</text>
</comment>
<keyword evidence="1" id="KW-0812">Transmembrane</keyword>
<protein>
    <submittedName>
        <fullName evidence="3">DMT family transporter</fullName>
    </submittedName>
</protein>
<feature type="transmembrane region" description="Helical" evidence="1">
    <location>
        <begin position="12"/>
        <end position="30"/>
    </location>
</feature>
<feature type="domain" description="EamA" evidence="2">
    <location>
        <begin position="14"/>
        <end position="137"/>
    </location>
</feature>
<gene>
    <name evidence="3" type="ORF">HRQ87_07080</name>
</gene>
<proteinExistence type="predicted"/>
<feature type="transmembrane region" description="Helical" evidence="1">
    <location>
        <begin position="181"/>
        <end position="198"/>
    </location>
</feature>
<evidence type="ECO:0000313" key="3">
    <source>
        <dbReference type="EMBL" id="NSX54565.1"/>
    </source>
</evidence>
<feature type="transmembrane region" description="Helical" evidence="1">
    <location>
        <begin position="120"/>
        <end position="138"/>
    </location>
</feature>
<dbReference type="PANTHER" id="PTHR22911:SF102">
    <property type="entry name" value="MEMBRANE PROTEIN"/>
    <property type="match status" value="1"/>
</dbReference>